<keyword evidence="2" id="KW-0472">Membrane</keyword>
<dbReference type="AlphaFoldDB" id="A0A811YHB8"/>
<accession>A0A811YHB8</accession>
<evidence type="ECO:0000313" key="3">
    <source>
        <dbReference type="EMBL" id="CAD7675315.1"/>
    </source>
</evidence>
<keyword evidence="2" id="KW-1133">Transmembrane helix</keyword>
<keyword evidence="2" id="KW-0812">Transmembrane</keyword>
<dbReference type="Proteomes" id="UP000645828">
    <property type="component" value="Unassembled WGS sequence"/>
</dbReference>
<feature type="region of interest" description="Disordered" evidence="1">
    <location>
        <begin position="272"/>
        <end position="293"/>
    </location>
</feature>
<sequence length="293" mass="31261">MENNIPTHTHPLLSPVLPLASSILTLLLSNLWLVGVALALWLLAQALGYTARPGLLLSLLLLPPLGWWQQCYLGTLWLLHAPALLPLAAGLIGVLLAGLRVSSAAGGYSYMPVHPAMLAGQGYHLHIPRGYCHSRAFQWLELPKLRLQALQEGILCRALAGCWPHRLCPTSGDLARATCHLSCWAKAQPVPARPRARVTDLGGLLRGSLACAGPSFSERTLLPLWLPKPTGSSQWLQQLEHMGFPTEQAMALAATGPMEGAVSLLAEAVGHWDPGASGEGHPTPPVPKGLVLS</sequence>
<protein>
    <submittedName>
        <fullName evidence="3">(raccoon dog) hypothetical protein</fullName>
    </submittedName>
</protein>
<proteinExistence type="predicted"/>
<keyword evidence="4" id="KW-1185">Reference proteome</keyword>
<evidence type="ECO:0000256" key="1">
    <source>
        <dbReference type="SAM" id="MobiDB-lite"/>
    </source>
</evidence>
<dbReference type="EMBL" id="CAJHUB010000675">
    <property type="protein sequence ID" value="CAD7675315.1"/>
    <property type="molecule type" value="Genomic_DNA"/>
</dbReference>
<comment type="caution">
    <text evidence="3">The sequence shown here is derived from an EMBL/GenBank/DDBJ whole genome shotgun (WGS) entry which is preliminary data.</text>
</comment>
<gene>
    <name evidence="3" type="ORF">NYPRO_LOCUS8110</name>
</gene>
<name>A0A811YHB8_NYCPR</name>
<evidence type="ECO:0000313" key="4">
    <source>
        <dbReference type="Proteomes" id="UP000645828"/>
    </source>
</evidence>
<feature type="transmembrane region" description="Helical" evidence="2">
    <location>
        <begin position="83"/>
        <end position="101"/>
    </location>
</feature>
<reference evidence="3" key="1">
    <citation type="submission" date="2020-12" db="EMBL/GenBank/DDBJ databases">
        <authorList>
            <consortium name="Molecular Ecology Group"/>
        </authorList>
    </citation>
    <scope>NUCLEOTIDE SEQUENCE</scope>
    <source>
        <strain evidence="3">TBG_1078</strain>
    </source>
</reference>
<feature type="transmembrane region" description="Helical" evidence="2">
    <location>
        <begin position="20"/>
        <end position="43"/>
    </location>
</feature>
<evidence type="ECO:0000256" key="2">
    <source>
        <dbReference type="SAM" id="Phobius"/>
    </source>
</evidence>
<organism evidence="3 4">
    <name type="scientific">Nyctereutes procyonoides</name>
    <name type="common">Raccoon dog</name>
    <name type="synonym">Canis procyonoides</name>
    <dbReference type="NCBI Taxonomy" id="34880"/>
    <lineage>
        <taxon>Eukaryota</taxon>
        <taxon>Metazoa</taxon>
        <taxon>Chordata</taxon>
        <taxon>Craniata</taxon>
        <taxon>Vertebrata</taxon>
        <taxon>Euteleostomi</taxon>
        <taxon>Mammalia</taxon>
        <taxon>Eutheria</taxon>
        <taxon>Laurasiatheria</taxon>
        <taxon>Carnivora</taxon>
        <taxon>Caniformia</taxon>
        <taxon>Canidae</taxon>
        <taxon>Nyctereutes</taxon>
    </lineage>
</organism>